<keyword evidence="1" id="KW-0175">Coiled coil</keyword>
<evidence type="ECO:0000256" key="1">
    <source>
        <dbReference type="SAM" id="Coils"/>
    </source>
</evidence>
<dbReference type="Proteomes" id="UP000298097">
    <property type="component" value="Unassembled WGS sequence"/>
</dbReference>
<evidence type="ECO:0000313" key="3">
    <source>
        <dbReference type="Proteomes" id="UP000298097"/>
    </source>
</evidence>
<evidence type="ECO:0000313" key="2">
    <source>
        <dbReference type="EMBL" id="TGK36251.1"/>
    </source>
</evidence>
<organism evidence="2 3">
    <name type="scientific">Leptospira andrefontaineae</name>
    <dbReference type="NCBI Taxonomy" id="2484976"/>
    <lineage>
        <taxon>Bacteria</taxon>
        <taxon>Pseudomonadati</taxon>
        <taxon>Spirochaetota</taxon>
        <taxon>Spirochaetia</taxon>
        <taxon>Leptospirales</taxon>
        <taxon>Leptospiraceae</taxon>
        <taxon>Leptospira</taxon>
    </lineage>
</organism>
<comment type="caution">
    <text evidence="2">The sequence shown here is derived from an EMBL/GenBank/DDBJ whole genome shotgun (WGS) entry which is preliminary data.</text>
</comment>
<reference evidence="2" key="1">
    <citation type="journal article" date="2019" name="PLoS Negl. Trop. Dis.">
        <title>Revisiting the worldwide diversity of Leptospira species in the environment.</title>
        <authorList>
            <person name="Vincent A.T."/>
            <person name="Schiettekatte O."/>
            <person name="Bourhy P."/>
            <person name="Veyrier F.J."/>
            <person name="Picardeau M."/>
        </authorList>
    </citation>
    <scope>NUCLEOTIDE SEQUENCE [LARGE SCALE GENOMIC DNA]</scope>
    <source>
        <strain evidence="2">201800301</strain>
    </source>
</reference>
<protein>
    <submittedName>
        <fullName evidence="2">Uncharacterized protein</fullName>
    </submittedName>
</protein>
<accession>A0A4R9GX08</accession>
<name>A0A4R9GX08_9LEPT</name>
<dbReference type="AlphaFoldDB" id="A0A4R9GX08"/>
<feature type="coiled-coil region" evidence="1">
    <location>
        <begin position="83"/>
        <end position="110"/>
    </location>
</feature>
<keyword evidence="3" id="KW-1185">Reference proteome</keyword>
<gene>
    <name evidence="2" type="ORF">EHO65_18280</name>
</gene>
<dbReference type="RefSeq" id="WP_135775988.1">
    <property type="nucleotide sequence ID" value="NZ_RQEY01000024.1"/>
</dbReference>
<sequence>MAEKNQMSNLTKLMDQEIDGLKKTVDKLTSDQLIMKELYDIAPKEEDLKSTLFLVTKENYKQLRPAFKPFRAIQTVRKRLPQLRNAILENRKLKRELAESNKAFDLLKVEFEKVRKSRRNWGHA</sequence>
<dbReference type="EMBL" id="RQEY01000024">
    <property type="protein sequence ID" value="TGK36251.1"/>
    <property type="molecule type" value="Genomic_DNA"/>
</dbReference>
<proteinExistence type="predicted"/>